<proteinExistence type="predicted"/>
<sequence>MEDTHSSSEGDRPQPKLRTLRKRFSTPKIPSSDILVLPKTSSIPIEFAQPADSSIQNADPPCVEVPAEALLIDQPEIHTSSHTQPTSSAEANDFYSWRNLYMSMPSSILYALSFRIKTTLSLIK</sequence>
<accession>A0A9D3UK18</accession>
<dbReference type="Proteomes" id="UP000828251">
    <property type="component" value="Unassembled WGS sequence"/>
</dbReference>
<organism evidence="2 3">
    <name type="scientific">Gossypium stocksii</name>
    <dbReference type="NCBI Taxonomy" id="47602"/>
    <lineage>
        <taxon>Eukaryota</taxon>
        <taxon>Viridiplantae</taxon>
        <taxon>Streptophyta</taxon>
        <taxon>Embryophyta</taxon>
        <taxon>Tracheophyta</taxon>
        <taxon>Spermatophyta</taxon>
        <taxon>Magnoliopsida</taxon>
        <taxon>eudicotyledons</taxon>
        <taxon>Gunneridae</taxon>
        <taxon>Pentapetalae</taxon>
        <taxon>rosids</taxon>
        <taxon>malvids</taxon>
        <taxon>Malvales</taxon>
        <taxon>Malvaceae</taxon>
        <taxon>Malvoideae</taxon>
        <taxon>Gossypium</taxon>
    </lineage>
</organism>
<gene>
    <name evidence="2" type="ORF">J1N35_037068</name>
</gene>
<evidence type="ECO:0000256" key="1">
    <source>
        <dbReference type="SAM" id="MobiDB-lite"/>
    </source>
</evidence>
<feature type="compositionally biased region" description="Basic and acidic residues" evidence="1">
    <location>
        <begin position="1"/>
        <end position="14"/>
    </location>
</feature>
<feature type="region of interest" description="Disordered" evidence="1">
    <location>
        <begin position="1"/>
        <end position="23"/>
    </location>
</feature>
<name>A0A9D3UK18_9ROSI</name>
<evidence type="ECO:0000313" key="3">
    <source>
        <dbReference type="Proteomes" id="UP000828251"/>
    </source>
</evidence>
<comment type="caution">
    <text evidence="2">The sequence shown here is derived from an EMBL/GenBank/DDBJ whole genome shotgun (WGS) entry which is preliminary data.</text>
</comment>
<keyword evidence="3" id="KW-1185">Reference proteome</keyword>
<dbReference type="EMBL" id="JAIQCV010000011">
    <property type="protein sequence ID" value="KAH1046284.1"/>
    <property type="molecule type" value="Genomic_DNA"/>
</dbReference>
<reference evidence="2 3" key="1">
    <citation type="journal article" date="2021" name="Plant Biotechnol. J.">
        <title>Multi-omics assisted identification of the key and species-specific regulatory components of drought-tolerant mechanisms in Gossypium stocksii.</title>
        <authorList>
            <person name="Yu D."/>
            <person name="Ke L."/>
            <person name="Zhang D."/>
            <person name="Wu Y."/>
            <person name="Sun Y."/>
            <person name="Mei J."/>
            <person name="Sun J."/>
            <person name="Sun Y."/>
        </authorList>
    </citation>
    <scope>NUCLEOTIDE SEQUENCE [LARGE SCALE GENOMIC DNA]</scope>
    <source>
        <strain evidence="3">cv. E1</strain>
        <tissue evidence="2">Leaf</tissue>
    </source>
</reference>
<evidence type="ECO:0000313" key="2">
    <source>
        <dbReference type="EMBL" id="KAH1046284.1"/>
    </source>
</evidence>
<dbReference type="AlphaFoldDB" id="A0A9D3UK18"/>
<protein>
    <submittedName>
        <fullName evidence="2">Uncharacterized protein</fullName>
    </submittedName>
</protein>